<gene>
    <name evidence="4" type="ORF">RM531_04920</name>
</gene>
<dbReference type="EMBL" id="JAVRHY010000003">
    <property type="protein sequence ID" value="MDT0617805.1"/>
    <property type="molecule type" value="Genomic_DNA"/>
</dbReference>
<dbReference type="InterPro" id="IPR046342">
    <property type="entry name" value="CBS_dom_sf"/>
</dbReference>
<sequence>MTRTLITTDDATTVHDAMHQMRQSNVSSLVVEPNADGVWGIMTRRDIVTKIVKENKSPVDLTVGQIATRPVITVPPQTHLHEAANVISEKNVSRLLVEKDGEMVGITTETDIFGAIEQFGWIPEPE</sequence>
<evidence type="ECO:0000256" key="1">
    <source>
        <dbReference type="ARBA" id="ARBA00023122"/>
    </source>
</evidence>
<evidence type="ECO:0000259" key="3">
    <source>
        <dbReference type="PROSITE" id="PS51371"/>
    </source>
</evidence>
<dbReference type="PANTHER" id="PTHR43080">
    <property type="entry name" value="CBS DOMAIN-CONTAINING PROTEIN CBSX3, MITOCHONDRIAL"/>
    <property type="match status" value="1"/>
</dbReference>
<protein>
    <submittedName>
        <fullName evidence="4">CBS domain-containing protein</fullName>
    </submittedName>
</protein>
<organism evidence="4 5">
    <name type="scientific">Spectribacter acetivorans</name>
    <dbReference type="NCBI Taxonomy" id="3075603"/>
    <lineage>
        <taxon>Bacteria</taxon>
        <taxon>Pseudomonadati</taxon>
        <taxon>Pseudomonadota</taxon>
        <taxon>Gammaproteobacteria</taxon>
        <taxon>Salinisphaerales</taxon>
        <taxon>Salinisphaeraceae</taxon>
        <taxon>Spectribacter</taxon>
    </lineage>
</organism>
<dbReference type="PANTHER" id="PTHR43080:SF2">
    <property type="entry name" value="CBS DOMAIN-CONTAINING PROTEIN"/>
    <property type="match status" value="1"/>
</dbReference>
<keyword evidence="1 2" id="KW-0129">CBS domain</keyword>
<dbReference type="Proteomes" id="UP001259982">
    <property type="component" value="Unassembled WGS sequence"/>
</dbReference>
<name>A0ABU3B6Q6_9GAMM</name>
<dbReference type="SMART" id="SM00116">
    <property type="entry name" value="CBS"/>
    <property type="match status" value="2"/>
</dbReference>
<feature type="domain" description="CBS" evidence="3">
    <location>
        <begin position="1"/>
        <end position="57"/>
    </location>
</feature>
<dbReference type="Gene3D" id="3.10.580.10">
    <property type="entry name" value="CBS-domain"/>
    <property type="match status" value="1"/>
</dbReference>
<reference evidence="4 5" key="1">
    <citation type="submission" date="2023-09" db="EMBL/GenBank/DDBJ databases">
        <authorList>
            <person name="Rey-Velasco X."/>
        </authorList>
    </citation>
    <scope>NUCLEOTIDE SEQUENCE [LARGE SCALE GENOMIC DNA]</scope>
    <source>
        <strain evidence="4 5">P385</strain>
    </source>
</reference>
<keyword evidence="5" id="KW-1185">Reference proteome</keyword>
<evidence type="ECO:0000313" key="4">
    <source>
        <dbReference type="EMBL" id="MDT0617805.1"/>
    </source>
</evidence>
<evidence type="ECO:0000313" key="5">
    <source>
        <dbReference type="Proteomes" id="UP001259982"/>
    </source>
</evidence>
<dbReference type="Pfam" id="PF00571">
    <property type="entry name" value="CBS"/>
    <property type="match status" value="2"/>
</dbReference>
<accession>A0ABU3B6Q6</accession>
<feature type="domain" description="CBS" evidence="3">
    <location>
        <begin position="67"/>
        <end position="124"/>
    </location>
</feature>
<dbReference type="InterPro" id="IPR000644">
    <property type="entry name" value="CBS_dom"/>
</dbReference>
<dbReference type="InterPro" id="IPR051257">
    <property type="entry name" value="Diverse_CBS-Domain"/>
</dbReference>
<dbReference type="PROSITE" id="PS51371">
    <property type="entry name" value="CBS"/>
    <property type="match status" value="2"/>
</dbReference>
<comment type="caution">
    <text evidence="4">The sequence shown here is derived from an EMBL/GenBank/DDBJ whole genome shotgun (WGS) entry which is preliminary data.</text>
</comment>
<proteinExistence type="predicted"/>
<evidence type="ECO:0000256" key="2">
    <source>
        <dbReference type="PROSITE-ProRule" id="PRU00703"/>
    </source>
</evidence>
<dbReference type="SUPFAM" id="SSF54631">
    <property type="entry name" value="CBS-domain pair"/>
    <property type="match status" value="1"/>
</dbReference>